<sequence length="86" mass="9419">MMVNSVETDSRVHMRETSIAESVREPDAGLPTAFGRGHSAQQIMEAPRNAQEVDENTRAKVDEEASPTVEGKAAFEATNPKHGQQR</sequence>
<evidence type="ECO:0000256" key="1">
    <source>
        <dbReference type="SAM" id="MobiDB-lite"/>
    </source>
</evidence>
<protein>
    <submittedName>
        <fullName evidence="2">Uncharacterized protein</fullName>
    </submittedName>
</protein>
<proteinExistence type="predicted"/>
<evidence type="ECO:0000313" key="3">
    <source>
        <dbReference type="Proteomes" id="UP001497512"/>
    </source>
</evidence>
<name>A0ABP0UT25_9BRYO</name>
<organism evidence="2 3">
    <name type="scientific">Sphagnum troendelagicum</name>
    <dbReference type="NCBI Taxonomy" id="128251"/>
    <lineage>
        <taxon>Eukaryota</taxon>
        <taxon>Viridiplantae</taxon>
        <taxon>Streptophyta</taxon>
        <taxon>Embryophyta</taxon>
        <taxon>Bryophyta</taxon>
        <taxon>Sphagnophytina</taxon>
        <taxon>Sphagnopsida</taxon>
        <taxon>Sphagnales</taxon>
        <taxon>Sphagnaceae</taxon>
        <taxon>Sphagnum</taxon>
    </lineage>
</organism>
<dbReference type="Proteomes" id="UP001497512">
    <property type="component" value="Chromosome 6"/>
</dbReference>
<accession>A0ABP0UT25</accession>
<reference evidence="2" key="1">
    <citation type="submission" date="2024-02" db="EMBL/GenBank/DDBJ databases">
        <authorList>
            <consortium name="ELIXIR-Norway"/>
            <consortium name="Elixir Norway"/>
        </authorList>
    </citation>
    <scope>NUCLEOTIDE SEQUENCE</scope>
</reference>
<feature type="region of interest" description="Disordered" evidence="1">
    <location>
        <begin position="1"/>
        <end position="86"/>
    </location>
</feature>
<evidence type="ECO:0000313" key="2">
    <source>
        <dbReference type="EMBL" id="CAK9228723.1"/>
    </source>
</evidence>
<feature type="compositionally biased region" description="Basic and acidic residues" evidence="1">
    <location>
        <begin position="8"/>
        <end position="27"/>
    </location>
</feature>
<gene>
    <name evidence="2" type="ORF">CSSPTR1EN2_LOCUS19363</name>
</gene>
<dbReference type="EMBL" id="OZ019898">
    <property type="protein sequence ID" value="CAK9228723.1"/>
    <property type="molecule type" value="Genomic_DNA"/>
</dbReference>
<keyword evidence="3" id="KW-1185">Reference proteome</keyword>